<comment type="caution">
    <text evidence="2">The sequence shown here is derived from an EMBL/GenBank/DDBJ whole genome shotgun (WGS) entry which is preliminary data.</text>
</comment>
<accession>A0ABP8EF06</accession>
<name>A0ABP8EF06_9MICO</name>
<evidence type="ECO:0000313" key="3">
    <source>
        <dbReference type="Proteomes" id="UP001501586"/>
    </source>
</evidence>
<evidence type="ECO:0000256" key="1">
    <source>
        <dbReference type="SAM" id="Phobius"/>
    </source>
</evidence>
<keyword evidence="1" id="KW-0472">Membrane</keyword>
<reference evidence="3" key="1">
    <citation type="journal article" date="2019" name="Int. J. Syst. Evol. Microbiol.">
        <title>The Global Catalogue of Microorganisms (GCM) 10K type strain sequencing project: providing services to taxonomists for standard genome sequencing and annotation.</title>
        <authorList>
            <consortium name="The Broad Institute Genomics Platform"/>
            <consortium name="The Broad Institute Genome Sequencing Center for Infectious Disease"/>
            <person name="Wu L."/>
            <person name="Ma J."/>
        </authorList>
    </citation>
    <scope>NUCLEOTIDE SEQUENCE [LARGE SCALE GENOMIC DNA]</scope>
    <source>
        <strain evidence="3">JCM 17458</strain>
    </source>
</reference>
<keyword evidence="1" id="KW-0812">Transmembrane</keyword>
<feature type="transmembrane region" description="Helical" evidence="1">
    <location>
        <begin position="22"/>
        <end position="42"/>
    </location>
</feature>
<protein>
    <recommendedName>
        <fullName evidence="4">PepSY domain-containing protein</fullName>
    </recommendedName>
</protein>
<evidence type="ECO:0008006" key="4">
    <source>
        <dbReference type="Google" id="ProtNLM"/>
    </source>
</evidence>
<dbReference type="EMBL" id="BAABAZ010000003">
    <property type="protein sequence ID" value="GAA4282537.1"/>
    <property type="molecule type" value="Genomic_DNA"/>
</dbReference>
<organism evidence="2 3">
    <name type="scientific">Brevibacterium daeguense</name>
    <dbReference type="NCBI Taxonomy" id="909936"/>
    <lineage>
        <taxon>Bacteria</taxon>
        <taxon>Bacillati</taxon>
        <taxon>Actinomycetota</taxon>
        <taxon>Actinomycetes</taxon>
        <taxon>Micrococcales</taxon>
        <taxon>Brevibacteriaceae</taxon>
        <taxon>Brevibacterium</taxon>
    </lineage>
</organism>
<keyword evidence="3" id="KW-1185">Reference proteome</keyword>
<sequence length="219" mass="22416">MTGKADRGEDGGWVRSFLARPVLAPAVTGLLSASTLFALVVLPADTGSSEAAGSDHAAEQAGAPAVDWEPQPIAEELNAVEPMDVTTVADAIAAAQRAGLIRIGQIDLDEDSTLVTGEDESGTLRQLSLNQGDAGILSDAHGSIDSFLEPVELDIDPAAAIAKAREVLGGEGDGDVRTVIVFQGDGTERDGGESGPLIEVVFSAGSRVTLRADDLSVVD</sequence>
<dbReference type="RefSeq" id="WP_236865848.1">
    <property type="nucleotide sequence ID" value="NZ_BAABAZ010000003.1"/>
</dbReference>
<proteinExistence type="predicted"/>
<gene>
    <name evidence="2" type="ORF">GCM10022261_00680</name>
</gene>
<dbReference type="Proteomes" id="UP001501586">
    <property type="component" value="Unassembled WGS sequence"/>
</dbReference>
<keyword evidence="1" id="KW-1133">Transmembrane helix</keyword>
<evidence type="ECO:0000313" key="2">
    <source>
        <dbReference type="EMBL" id="GAA4282537.1"/>
    </source>
</evidence>